<dbReference type="EMBL" id="KZ345159">
    <property type="protein sequence ID" value="PIO75270.1"/>
    <property type="molecule type" value="Genomic_DNA"/>
</dbReference>
<organism evidence="3 4">
    <name type="scientific">Teladorsagia circumcincta</name>
    <name type="common">Brown stomach worm</name>
    <name type="synonym">Ostertagia circumcincta</name>
    <dbReference type="NCBI Taxonomy" id="45464"/>
    <lineage>
        <taxon>Eukaryota</taxon>
        <taxon>Metazoa</taxon>
        <taxon>Ecdysozoa</taxon>
        <taxon>Nematoda</taxon>
        <taxon>Chromadorea</taxon>
        <taxon>Rhabditida</taxon>
        <taxon>Rhabditina</taxon>
        <taxon>Rhabditomorpha</taxon>
        <taxon>Strongyloidea</taxon>
        <taxon>Trichostrongylidae</taxon>
        <taxon>Teladorsagia</taxon>
    </lineage>
</organism>
<evidence type="ECO:0000313" key="4">
    <source>
        <dbReference type="Proteomes" id="UP000230423"/>
    </source>
</evidence>
<keyword evidence="4" id="KW-1185">Reference proteome</keyword>
<dbReference type="OrthoDB" id="6236007at2759"/>
<dbReference type="GO" id="GO:0004867">
    <property type="term" value="F:serine-type endopeptidase inhibitor activity"/>
    <property type="evidence" value="ECO:0007669"/>
    <property type="project" value="UniProtKB-KW"/>
</dbReference>
<dbReference type="AlphaFoldDB" id="A0A2G9V0I0"/>
<dbReference type="Proteomes" id="UP000230423">
    <property type="component" value="Unassembled WGS sequence"/>
</dbReference>
<accession>A0A2G9V0I0</accession>
<feature type="signal peptide" evidence="2">
    <location>
        <begin position="1"/>
        <end position="17"/>
    </location>
</feature>
<keyword evidence="1" id="KW-0722">Serine protease inhibitor</keyword>
<evidence type="ECO:0000256" key="2">
    <source>
        <dbReference type="SAM" id="SignalP"/>
    </source>
</evidence>
<evidence type="ECO:0008006" key="5">
    <source>
        <dbReference type="Google" id="ProtNLM"/>
    </source>
</evidence>
<keyword evidence="2" id="KW-0732">Signal</keyword>
<evidence type="ECO:0000256" key="1">
    <source>
        <dbReference type="ARBA" id="ARBA00022900"/>
    </source>
</evidence>
<reference evidence="3 4" key="1">
    <citation type="submission" date="2015-09" db="EMBL/GenBank/DDBJ databases">
        <title>Draft genome of the parasitic nematode Teladorsagia circumcincta isolate WARC Sus (inbred).</title>
        <authorList>
            <person name="Mitreva M."/>
        </authorList>
    </citation>
    <scope>NUCLEOTIDE SEQUENCE [LARGE SCALE GENOMIC DNA]</scope>
    <source>
        <strain evidence="3 4">S</strain>
    </source>
</reference>
<dbReference type="InterPro" id="IPR036084">
    <property type="entry name" value="Ser_inhib-like_sf"/>
</dbReference>
<proteinExistence type="predicted"/>
<sequence>MFHKAIIFILLIAVVFGDIMECKGKNEVYYGCKPGGNSCNFEGDVLAICRNGCSCKQGYKYNEKWICVPIGPNCK</sequence>
<evidence type="ECO:0000313" key="3">
    <source>
        <dbReference type="EMBL" id="PIO75270.1"/>
    </source>
</evidence>
<dbReference type="SUPFAM" id="SSF57567">
    <property type="entry name" value="Serine protease inhibitors"/>
    <property type="match status" value="1"/>
</dbReference>
<keyword evidence="1" id="KW-0646">Protease inhibitor</keyword>
<protein>
    <recommendedName>
        <fullName evidence="5">TIL domain-containing protein</fullName>
    </recommendedName>
</protein>
<gene>
    <name evidence="3" type="ORF">TELCIR_02708</name>
</gene>
<name>A0A2G9V0I0_TELCI</name>
<feature type="chain" id="PRO_5013641378" description="TIL domain-containing protein" evidence="2">
    <location>
        <begin position="18"/>
        <end position="75"/>
    </location>
</feature>